<gene>
    <name evidence="4" type="ORF">CERSUDRAFT_97094</name>
</gene>
<name>M2R8V7_CERS8</name>
<dbReference type="InterPro" id="IPR036877">
    <property type="entry name" value="SUI1_dom_sf"/>
</dbReference>
<dbReference type="HOGENOM" id="CLU_012487_1_1_1"/>
<dbReference type="SUPFAM" id="SSF88697">
    <property type="entry name" value="PUA domain-like"/>
    <property type="match status" value="1"/>
</dbReference>
<dbReference type="GO" id="GO:0001731">
    <property type="term" value="P:formation of translation preinitiation complex"/>
    <property type="evidence" value="ECO:0007669"/>
    <property type="project" value="InterPro"/>
</dbReference>
<feature type="domain" description="SUI1" evidence="3">
    <location>
        <begin position="514"/>
        <end position="587"/>
    </location>
</feature>
<dbReference type="InterPro" id="IPR058886">
    <property type="entry name" value="SWIB_eIF2D"/>
</dbReference>
<dbReference type="InterPro" id="IPR039757">
    <property type="entry name" value="EIF2D"/>
</dbReference>
<dbReference type="PROSITE" id="PS50890">
    <property type="entry name" value="PUA"/>
    <property type="match status" value="1"/>
</dbReference>
<dbReference type="STRING" id="914234.M2R8V7"/>
<dbReference type="PANTHER" id="PTHR12217">
    <property type="entry name" value="EUKARYOTIC TRANSLATION INITIATION FACTOR 2D"/>
    <property type="match status" value="1"/>
</dbReference>
<feature type="compositionally biased region" description="Polar residues" evidence="2">
    <location>
        <begin position="235"/>
        <end position="245"/>
    </location>
</feature>
<dbReference type="Pfam" id="PF17832">
    <property type="entry name" value="Pre-PUA"/>
    <property type="match status" value="1"/>
</dbReference>
<dbReference type="SUPFAM" id="SSF55159">
    <property type="entry name" value="eIF1-like"/>
    <property type="match status" value="1"/>
</dbReference>
<dbReference type="AlphaFoldDB" id="M2R8V7"/>
<dbReference type="CDD" id="cd11610">
    <property type="entry name" value="eIF2D_N"/>
    <property type="match status" value="1"/>
</dbReference>
<dbReference type="Gene3D" id="3.10.400.20">
    <property type="match status" value="1"/>
</dbReference>
<sequence>MFKKPLAELKTSAPLRSSDRRKLKQRVLQTFPLLQPGDGDLLVPDGLLSQKFSTHLDDPGVAYLSPEGDPVWFTLGKGSDDLIPTVYTLWKRPDLLPFLSTPSAVVPKLVGGADLMIPGVVQHSHGLSEGQLVSVTQYHRGALGPPLAVGRMAVPEETLRRAADVDVKGKAVYILHTWRDVLWDMGPSKKMEAPEPRTFEAKVEAEGQEDGVKVEDGDMEVAVSGATLEGAVSDAENNIGPTTGTDAAPPEAKGGTMTAEDVSNALRSALLQAISITLSSLAPTSFPISASTFWSSYVLPARPVYVQLADGGSADASAVDVKQSTHKSVKAFLKASQKEGLIKLKDAKGGDVMVTGVSAQHPAVAGHKSHRTVKDVETRREKVEDRERKEREAKEKRKEEIQIAELYKPLGNTVPWFVAAEKDTSEFYTVSDVKTIFNAYVTTKQLVNPRDQQYINVGEDTELRIAVTGKNEDPPEFLKREEVLSRIRHNMQSWYEIRANGQDVVRKKGQLKPVSVVVKIRQGRKACTLVTGFEPYKLDAQDLAEELRKLCASSTSVSPVQGKPADMEIMVQGKQIAAVTELLVSKGLPKNWIEGADMTADKKKK</sequence>
<evidence type="ECO:0000259" key="3">
    <source>
        <dbReference type="PROSITE" id="PS50296"/>
    </source>
</evidence>
<feature type="region of interest" description="Disordered" evidence="2">
    <location>
        <begin position="361"/>
        <end position="396"/>
    </location>
</feature>
<dbReference type="EMBL" id="KB445801">
    <property type="protein sequence ID" value="EMD35171.1"/>
    <property type="molecule type" value="Genomic_DNA"/>
</dbReference>
<dbReference type="CDD" id="cd21156">
    <property type="entry name" value="PUA_eIF2d-like"/>
    <property type="match status" value="1"/>
</dbReference>
<dbReference type="Gene3D" id="3.30.780.10">
    <property type="entry name" value="SUI1-like domain"/>
    <property type="match status" value="1"/>
</dbReference>
<dbReference type="OrthoDB" id="199771at2759"/>
<dbReference type="InterPro" id="IPR036885">
    <property type="entry name" value="SWIB_MDM2_dom_sf"/>
</dbReference>
<organism evidence="4 5">
    <name type="scientific">Ceriporiopsis subvermispora (strain B)</name>
    <name type="common">White-rot fungus</name>
    <name type="synonym">Gelatoporia subvermispora</name>
    <dbReference type="NCBI Taxonomy" id="914234"/>
    <lineage>
        <taxon>Eukaryota</taxon>
        <taxon>Fungi</taxon>
        <taxon>Dikarya</taxon>
        <taxon>Basidiomycota</taxon>
        <taxon>Agaricomycotina</taxon>
        <taxon>Agaricomycetes</taxon>
        <taxon>Polyporales</taxon>
        <taxon>Gelatoporiaceae</taxon>
        <taxon>Gelatoporia</taxon>
    </lineage>
</organism>
<dbReference type="CDD" id="cd11608">
    <property type="entry name" value="eIF2D_C"/>
    <property type="match status" value="1"/>
</dbReference>
<dbReference type="InterPro" id="IPR001950">
    <property type="entry name" value="SUI1"/>
</dbReference>
<evidence type="ECO:0000256" key="2">
    <source>
        <dbReference type="SAM" id="MobiDB-lite"/>
    </source>
</evidence>
<dbReference type="InterPro" id="IPR048248">
    <property type="entry name" value="PUA_eIF2d-like"/>
</dbReference>
<dbReference type="GO" id="GO:0003743">
    <property type="term" value="F:translation initiation factor activity"/>
    <property type="evidence" value="ECO:0007669"/>
    <property type="project" value="InterPro"/>
</dbReference>
<dbReference type="InterPro" id="IPR048247">
    <property type="entry name" value="eIF2D_N"/>
</dbReference>
<dbReference type="InterPro" id="IPR015947">
    <property type="entry name" value="PUA-like_sf"/>
</dbReference>
<dbReference type="PANTHER" id="PTHR12217:SF4">
    <property type="entry name" value="EUKARYOTIC TRANSLATION INITIATION FACTOR 2D"/>
    <property type="match status" value="1"/>
</dbReference>
<evidence type="ECO:0000256" key="1">
    <source>
        <dbReference type="ARBA" id="ARBA00022490"/>
    </source>
</evidence>
<feature type="compositionally biased region" description="Basic and acidic residues" evidence="2">
    <location>
        <begin position="372"/>
        <end position="396"/>
    </location>
</feature>
<keyword evidence="5" id="KW-1185">Reference proteome</keyword>
<accession>M2R8V7</accession>
<dbReference type="Pfam" id="PF26292">
    <property type="entry name" value="PUA_elF2D"/>
    <property type="match status" value="1"/>
</dbReference>
<dbReference type="Pfam" id="PF26291">
    <property type="entry name" value="SWIB_eIF2D"/>
    <property type="match status" value="1"/>
</dbReference>
<dbReference type="InterPro" id="IPR041366">
    <property type="entry name" value="Pre-PUA"/>
</dbReference>
<dbReference type="Pfam" id="PF25304">
    <property type="entry name" value="WHD_eIF2D"/>
    <property type="match status" value="1"/>
</dbReference>
<evidence type="ECO:0000313" key="4">
    <source>
        <dbReference type="EMBL" id="EMD35171.1"/>
    </source>
</evidence>
<dbReference type="Proteomes" id="UP000016930">
    <property type="component" value="Unassembled WGS sequence"/>
</dbReference>
<proteinExistence type="predicted"/>
<feature type="region of interest" description="Disordered" evidence="2">
    <location>
        <begin position="234"/>
        <end position="258"/>
    </location>
</feature>
<evidence type="ECO:0000313" key="5">
    <source>
        <dbReference type="Proteomes" id="UP000016930"/>
    </source>
</evidence>
<dbReference type="Pfam" id="PF01253">
    <property type="entry name" value="SUI1"/>
    <property type="match status" value="1"/>
</dbReference>
<protein>
    <recommendedName>
        <fullName evidence="3">SUI1 domain-containing protein</fullName>
    </recommendedName>
</protein>
<dbReference type="SUPFAM" id="SSF47592">
    <property type="entry name" value="SWIB/MDM2 domain"/>
    <property type="match status" value="1"/>
</dbReference>
<keyword evidence="1" id="KW-0963">Cytoplasm</keyword>
<dbReference type="FunFam" id="3.30.780.10:FF:000008">
    <property type="entry name" value="eukaryotic translation initiation factor 2D"/>
    <property type="match status" value="1"/>
</dbReference>
<reference evidence="4 5" key="1">
    <citation type="journal article" date="2012" name="Proc. Natl. Acad. Sci. U.S.A.">
        <title>Comparative genomics of Ceriporiopsis subvermispora and Phanerochaete chrysosporium provide insight into selective ligninolysis.</title>
        <authorList>
            <person name="Fernandez-Fueyo E."/>
            <person name="Ruiz-Duenas F.J."/>
            <person name="Ferreira P."/>
            <person name="Floudas D."/>
            <person name="Hibbett D.S."/>
            <person name="Canessa P."/>
            <person name="Larrondo L.F."/>
            <person name="James T.Y."/>
            <person name="Seelenfreund D."/>
            <person name="Lobos S."/>
            <person name="Polanco R."/>
            <person name="Tello M."/>
            <person name="Honda Y."/>
            <person name="Watanabe T."/>
            <person name="Watanabe T."/>
            <person name="Ryu J.S."/>
            <person name="Kubicek C.P."/>
            <person name="Schmoll M."/>
            <person name="Gaskell J."/>
            <person name="Hammel K.E."/>
            <person name="St John F.J."/>
            <person name="Vanden Wymelenberg A."/>
            <person name="Sabat G."/>
            <person name="Splinter BonDurant S."/>
            <person name="Syed K."/>
            <person name="Yadav J.S."/>
            <person name="Doddapaneni H."/>
            <person name="Subramanian V."/>
            <person name="Lavin J.L."/>
            <person name="Oguiza J.A."/>
            <person name="Perez G."/>
            <person name="Pisabarro A.G."/>
            <person name="Ramirez L."/>
            <person name="Santoyo F."/>
            <person name="Master E."/>
            <person name="Coutinho P.M."/>
            <person name="Henrissat B."/>
            <person name="Lombard V."/>
            <person name="Magnuson J.K."/>
            <person name="Kuees U."/>
            <person name="Hori C."/>
            <person name="Igarashi K."/>
            <person name="Samejima M."/>
            <person name="Held B.W."/>
            <person name="Barry K.W."/>
            <person name="LaButti K.M."/>
            <person name="Lapidus A."/>
            <person name="Lindquist E.A."/>
            <person name="Lucas S.M."/>
            <person name="Riley R."/>
            <person name="Salamov A.A."/>
            <person name="Hoffmeister D."/>
            <person name="Schwenk D."/>
            <person name="Hadar Y."/>
            <person name="Yarden O."/>
            <person name="de Vries R.P."/>
            <person name="Wiebenga A."/>
            <person name="Stenlid J."/>
            <person name="Eastwood D."/>
            <person name="Grigoriev I.V."/>
            <person name="Berka R.M."/>
            <person name="Blanchette R.A."/>
            <person name="Kersten P."/>
            <person name="Martinez A.T."/>
            <person name="Vicuna R."/>
            <person name="Cullen D."/>
        </authorList>
    </citation>
    <scope>NUCLEOTIDE SEQUENCE [LARGE SCALE GENOMIC DNA]</scope>
    <source>
        <strain evidence="4 5">B</strain>
    </source>
</reference>
<dbReference type="InterPro" id="IPR057429">
    <property type="entry name" value="WH_eIF2D"/>
</dbReference>
<dbReference type="InterPro" id="IPR039759">
    <property type="entry name" value="eIF2D_SUI1"/>
</dbReference>
<dbReference type="PROSITE" id="PS50296">
    <property type="entry name" value="SUI1"/>
    <property type="match status" value="1"/>
</dbReference>